<accession>A0A371DGA8</accession>
<keyword evidence="9" id="KW-1185">Reference proteome</keyword>
<keyword evidence="4 5" id="KW-0642">Proline metabolism</keyword>
<evidence type="ECO:0000256" key="1">
    <source>
        <dbReference type="ARBA" id="ARBA00005869"/>
    </source>
</evidence>
<dbReference type="SUPFAM" id="SSF51730">
    <property type="entry name" value="FAD-linked oxidoreductase"/>
    <property type="match status" value="1"/>
</dbReference>
<dbReference type="PANTHER" id="PTHR13914">
    <property type="entry name" value="PROLINE OXIDASE"/>
    <property type="match status" value="1"/>
</dbReference>
<evidence type="ECO:0000256" key="4">
    <source>
        <dbReference type="ARBA" id="ARBA00023062"/>
    </source>
</evidence>
<dbReference type="Gene3D" id="3.20.20.220">
    <property type="match status" value="1"/>
</dbReference>
<dbReference type="PANTHER" id="PTHR13914:SF0">
    <property type="entry name" value="PROLINE DEHYDROGENASE 1, MITOCHONDRIAL"/>
    <property type="match status" value="1"/>
</dbReference>
<dbReference type="OrthoDB" id="5464at2759"/>
<dbReference type="InterPro" id="IPR002872">
    <property type="entry name" value="Proline_DH_dom"/>
</dbReference>
<dbReference type="InterPro" id="IPR015659">
    <property type="entry name" value="Proline_oxidase"/>
</dbReference>
<evidence type="ECO:0000256" key="5">
    <source>
        <dbReference type="RuleBase" id="RU364054"/>
    </source>
</evidence>
<dbReference type="GO" id="GO:0010133">
    <property type="term" value="P:L-proline catabolic process to L-glutamate"/>
    <property type="evidence" value="ECO:0007669"/>
    <property type="project" value="TreeGrafter"/>
</dbReference>
<feature type="domain" description="Proline dehydrogenase" evidence="7">
    <location>
        <begin position="433"/>
        <end position="568"/>
    </location>
</feature>
<comment type="catalytic activity">
    <reaction evidence="5">
        <text>L-proline + a quinone = (S)-1-pyrroline-5-carboxylate + a quinol + H(+)</text>
        <dbReference type="Rhea" id="RHEA:23784"/>
        <dbReference type="ChEBI" id="CHEBI:15378"/>
        <dbReference type="ChEBI" id="CHEBI:17388"/>
        <dbReference type="ChEBI" id="CHEBI:24646"/>
        <dbReference type="ChEBI" id="CHEBI:60039"/>
        <dbReference type="ChEBI" id="CHEBI:132124"/>
        <dbReference type="EC" id="1.5.5.2"/>
    </reaction>
</comment>
<dbReference type="AlphaFoldDB" id="A0A371DGA8"/>
<organism evidence="8 9">
    <name type="scientific">Lentinus brumalis</name>
    <dbReference type="NCBI Taxonomy" id="2498619"/>
    <lineage>
        <taxon>Eukaryota</taxon>
        <taxon>Fungi</taxon>
        <taxon>Dikarya</taxon>
        <taxon>Basidiomycota</taxon>
        <taxon>Agaricomycotina</taxon>
        <taxon>Agaricomycetes</taxon>
        <taxon>Polyporales</taxon>
        <taxon>Polyporaceae</taxon>
        <taxon>Lentinus</taxon>
    </lineage>
</organism>
<dbReference type="STRING" id="139420.A0A371DGA8"/>
<keyword evidence="5" id="KW-0285">Flavoprotein</keyword>
<dbReference type="GO" id="GO:0005739">
    <property type="term" value="C:mitochondrion"/>
    <property type="evidence" value="ECO:0007669"/>
    <property type="project" value="TreeGrafter"/>
</dbReference>
<dbReference type="Pfam" id="PF01619">
    <property type="entry name" value="Pro_dh"/>
    <property type="match status" value="2"/>
</dbReference>
<dbReference type="GO" id="GO:0071949">
    <property type="term" value="F:FAD binding"/>
    <property type="evidence" value="ECO:0007669"/>
    <property type="project" value="TreeGrafter"/>
</dbReference>
<name>A0A371DGA8_9APHY</name>
<comment type="cofactor">
    <cofactor evidence="5">
        <name>FAD</name>
        <dbReference type="ChEBI" id="CHEBI:57692"/>
    </cofactor>
</comment>
<dbReference type="EC" id="1.5.5.2" evidence="2 5"/>
<evidence type="ECO:0000259" key="7">
    <source>
        <dbReference type="Pfam" id="PF01619"/>
    </source>
</evidence>
<evidence type="ECO:0000313" key="8">
    <source>
        <dbReference type="EMBL" id="RDX51543.1"/>
    </source>
</evidence>
<evidence type="ECO:0000313" key="9">
    <source>
        <dbReference type="Proteomes" id="UP000256964"/>
    </source>
</evidence>
<protein>
    <recommendedName>
        <fullName evidence="2 5">Proline dehydrogenase</fullName>
        <ecNumber evidence="2 5">1.5.5.2</ecNumber>
    </recommendedName>
</protein>
<reference evidence="8 9" key="1">
    <citation type="journal article" date="2018" name="Biotechnol. Biofuels">
        <title>Integrative visual omics of the white-rot fungus Polyporus brumalis exposes the biotechnological potential of its oxidative enzymes for delignifying raw plant biomass.</title>
        <authorList>
            <person name="Miyauchi S."/>
            <person name="Rancon A."/>
            <person name="Drula E."/>
            <person name="Hage H."/>
            <person name="Chaduli D."/>
            <person name="Favel A."/>
            <person name="Grisel S."/>
            <person name="Henrissat B."/>
            <person name="Herpoel-Gimbert I."/>
            <person name="Ruiz-Duenas F.J."/>
            <person name="Chevret D."/>
            <person name="Hainaut M."/>
            <person name="Lin J."/>
            <person name="Wang M."/>
            <person name="Pangilinan J."/>
            <person name="Lipzen A."/>
            <person name="Lesage-Meessen L."/>
            <person name="Navarro D."/>
            <person name="Riley R."/>
            <person name="Grigoriev I.V."/>
            <person name="Zhou S."/>
            <person name="Raouche S."/>
            <person name="Rosso M.N."/>
        </authorList>
    </citation>
    <scope>NUCLEOTIDE SEQUENCE [LARGE SCALE GENOMIC DNA]</scope>
    <source>
        <strain evidence="8 9">BRFM 1820</strain>
    </source>
</reference>
<gene>
    <name evidence="8" type="ORF">OH76DRAFT_1401429</name>
</gene>
<keyword evidence="3 5" id="KW-0560">Oxidoreductase</keyword>
<evidence type="ECO:0000256" key="3">
    <source>
        <dbReference type="ARBA" id="ARBA00023002"/>
    </source>
</evidence>
<proteinExistence type="inferred from homology"/>
<evidence type="ECO:0000256" key="6">
    <source>
        <dbReference type="SAM" id="MobiDB-lite"/>
    </source>
</evidence>
<dbReference type="EMBL" id="KZ857394">
    <property type="protein sequence ID" value="RDX51543.1"/>
    <property type="molecule type" value="Genomic_DNA"/>
</dbReference>
<dbReference type="GO" id="GO:0004657">
    <property type="term" value="F:proline dehydrogenase activity"/>
    <property type="evidence" value="ECO:0007669"/>
    <property type="project" value="UniProtKB-EC"/>
</dbReference>
<dbReference type="Proteomes" id="UP000256964">
    <property type="component" value="Unassembled WGS sequence"/>
</dbReference>
<evidence type="ECO:0000256" key="2">
    <source>
        <dbReference type="ARBA" id="ARBA00012695"/>
    </source>
</evidence>
<keyword evidence="5" id="KW-0274">FAD</keyword>
<comment type="function">
    <text evidence="5">Converts proline to delta-1-pyrroline-5-carboxylate.</text>
</comment>
<dbReference type="InterPro" id="IPR029041">
    <property type="entry name" value="FAD-linked_oxidoreductase-like"/>
</dbReference>
<comment type="similarity">
    <text evidence="1 5">Belongs to the proline oxidase family.</text>
</comment>
<feature type="region of interest" description="Disordered" evidence="6">
    <location>
        <begin position="405"/>
        <end position="432"/>
    </location>
</feature>
<feature type="domain" description="Proline dehydrogenase" evidence="7">
    <location>
        <begin position="189"/>
        <end position="408"/>
    </location>
</feature>
<sequence>MSLVGATRLARFPHLATRRPLARPFSTAAPPRPRSGYARHLIAAGLLSSVAGGSLYAYKNSSVIYADVGGHEANGRVSQVPPPPLSELVRTYIVYSLCSVPFLVDWSPTILSTLMAIPGLKQITEAVVRVTFFDQFVGGDEAEDVVPVLERLRRENKGALFVYSVEVDESAASGAGKLSSSEKPLAHKQIVQENLHCIDVAADFEDRHAHGNAGKGTWVAIKLSALVPDAESLRRLSKFLVDSRPRSNPYIPFPGCPSPSDLDVLASGRPNEALTAADVAALRELREDLAIICERAQARGIRITVDAEHSWYQPAIDAFTLDMMRKFNKLPKAGHASWFGWSKPVEAPSGTFQPLIYNTFQGYLRRTPEYLAQSIAAARAEGYSLGVKLVRGAYHPHEIDIHRASSASRASVTTSSPRSGTHDVSISPDNMPPVWLTKDETDTCYDSSVRMLISLVREDVEACKRTGSPPSIGALFGTHNWDSANLVVDELVKQGLAKSAGDGKVFVSDEAMQRVAVAQLYGMSDELTNHLVERAQASAPFVLKYLPYGNLAEVMPYLSRRAIENKSVLGNGGAARERRRVASAIWTRLFG</sequence>
<feature type="compositionally biased region" description="Low complexity" evidence="6">
    <location>
        <begin position="405"/>
        <end position="419"/>
    </location>
</feature>